<organism evidence="1 2">
    <name type="scientific">Opisthorchis felineus</name>
    <dbReference type="NCBI Taxonomy" id="147828"/>
    <lineage>
        <taxon>Eukaryota</taxon>
        <taxon>Metazoa</taxon>
        <taxon>Spiralia</taxon>
        <taxon>Lophotrochozoa</taxon>
        <taxon>Platyhelminthes</taxon>
        <taxon>Trematoda</taxon>
        <taxon>Digenea</taxon>
        <taxon>Opisthorchiida</taxon>
        <taxon>Opisthorchiata</taxon>
        <taxon>Opisthorchiidae</taxon>
        <taxon>Opisthorchis</taxon>
    </lineage>
</organism>
<dbReference type="Proteomes" id="UP000308267">
    <property type="component" value="Unassembled WGS sequence"/>
</dbReference>
<gene>
    <name evidence="1" type="ORF">CRM22_007578</name>
</gene>
<dbReference type="AlphaFoldDB" id="A0A4S2LF79"/>
<dbReference type="EMBL" id="SJOL01007654">
    <property type="protein sequence ID" value="TGZ62192.1"/>
    <property type="molecule type" value="Genomic_DNA"/>
</dbReference>
<evidence type="ECO:0000313" key="1">
    <source>
        <dbReference type="EMBL" id="TGZ62192.1"/>
    </source>
</evidence>
<name>A0A4S2LF79_OPIFE</name>
<accession>A0A4S2LF79</accession>
<proteinExistence type="predicted"/>
<keyword evidence="2" id="KW-1185">Reference proteome</keyword>
<reference evidence="1 2" key="1">
    <citation type="journal article" date="2019" name="BMC Genomics">
        <title>New insights from Opisthorchis felineus genome: update on genomics of the epidemiologically important liver flukes.</title>
        <authorList>
            <person name="Ershov N.I."/>
            <person name="Mordvinov V.A."/>
            <person name="Prokhortchouk E.B."/>
            <person name="Pakharukova M.Y."/>
            <person name="Gunbin K.V."/>
            <person name="Ustyantsev K."/>
            <person name="Genaev M.A."/>
            <person name="Blinov A.G."/>
            <person name="Mazur A."/>
            <person name="Boulygina E."/>
            <person name="Tsygankova S."/>
            <person name="Khrameeva E."/>
            <person name="Chekanov N."/>
            <person name="Fan G."/>
            <person name="Xiao A."/>
            <person name="Zhang H."/>
            <person name="Xu X."/>
            <person name="Yang H."/>
            <person name="Solovyev V."/>
            <person name="Lee S.M."/>
            <person name="Liu X."/>
            <person name="Afonnikov D.A."/>
            <person name="Skryabin K.G."/>
        </authorList>
    </citation>
    <scope>NUCLEOTIDE SEQUENCE [LARGE SCALE GENOMIC DNA]</scope>
    <source>
        <strain evidence="1">AK-0245</strain>
        <tissue evidence="1">Whole organism</tissue>
    </source>
</reference>
<evidence type="ECO:0000313" key="2">
    <source>
        <dbReference type="Proteomes" id="UP000308267"/>
    </source>
</evidence>
<protein>
    <submittedName>
        <fullName evidence="1">Uncharacterized protein</fullName>
    </submittedName>
</protein>
<sequence>MPTSTFPNNPSNYPGGALGLLTVRTADTLTNLPAQSYQTNELENPVTPGAIANHSLFLSTSYNRGEMSAILKRANAVVIYRDGEDAEPQNYRPPILVCIQLKYFSRISRGRVSKQLPSTLPASLW</sequence>
<comment type="caution">
    <text evidence="1">The sequence shown here is derived from an EMBL/GenBank/DDBJ whole genome shotgun (WGS) entry which is preliminary data.</text>
</comment>